<dbReference type="InterPro" id="IPR038404">
    <property type="entry name" value="TRAP_DctP_sf"/>
</dbReference>
<feature type="signal peptide" evidence="2">
    <location>
        <begin position="1"/>
        <end position="26"/>
    </location>
</feature>
<accession>M1P8L9</accession>
<dbReference type="GO" id="GO:0055085">
    <property type="term" value="P:transmembrane transport"/>
    <property type="evidence" value="ECO:0007669"/>
    <property type="project" value="InterPro"/>
</dbReference>
<dbReference type="Gene3D" id="3.40.190.170">
    <property type="entry name" value="Bacterial extracellular solute-binding protein, family 7"/>
    <property type="match status" value="1"/>
</dbReference>
<evidence type="ECO:0000256" key="1">
    <source>
        <dbReference type="ARBA" id="ARBA00022729"/>
    </source>
</evidence>
<evidence type="ECO:0000313" key="4">
    <source>
        <dbReference type="Proteomes" id="UP000011721"/>
    </source>
</evidence>
<dbReference type="CDD" id="cd13670">
    <property type="entry name" value="PBP2_TRAP_Tp0957_like"/>
    <property type="match status" value="1"/>
</dbReference>
<dbReference type="Pfam" id="PF03480">
    <property type="entry name" value="DctP"/>
    <property type="match status" value="1"/>
</dbReference>
<reference evidence="4" key="1">
    <citation type="journal article" date="2013" name="Stand. Genomic Sci.">
        <title>Complete genome sequence of Desulfocapsa sulfexigens, a marine deltaproteobacterium specialized in disproportionating inorganic sulfur compounds.</title>
        <authorList>
            <person name="Finster K.W."/>
            <person name="Kjeldsen K.U."/>
            <person name="Kube M."/>
            <person name="Reinhardt R."/>
            <person name="Mussmann M."/>
            <person name="Amann R."/>
            <person name="Schreiber L."/>
        </authorList>
    </citation>
    <scope>NUCLEOTIDE SEQUENCE [LARGE SCALE GENOMIC DNA]</scope>
    <source>
        <strain evidence="4">DSM 10523 / SB164P1</strain>
    </source>
</reference>
<dbReference type="PANTHER" id="PTHR33376">
    <property type="match status" value="1"/>
</dbReference>
<proteinExistence type="predicted"/>
<organism evidence="3 4">
    <name type="scientific">Desulfocapsa sulfexigens (strain DSM 10523 / SB164P1)</name>
    <dbReference type="NCBI Taxonomy" id="1167006"/>
    <lineage>
        <taxon>Bacteria</taxon>
        <taxon>Pseudomonadati</taxon>
        <taxon>Thermodesulfobacteriota</taxon>
        <taxon>Desulfobulbia</taxon>
        <taxon>Desulfobulbales</taxon>
        <taxon>Desulfocapsaceae</taxon>
        <taxon>Desulfocapsa</taxon>
    </lineage>
</organism>
<keyword evidence="4" id="KW-1185">Reference proteome</keyword>
<dbReference type="NCBIfam" id="NF037995">
    <property type="entry name" value="TRAP_S1"/>
    <property type="match status" value="1"/>
</dbReference>
<dbReference type="eggNOG" id="COG1638">
    <property type="taxonomic scope" value="Bacteria"/>
</dbReference>
<dbReference type="KEGG" id="dsf:UWK_01422"/>
<dbReference type="EMBL" id="CP003985">
    <property type="protein sequence ID" value="AGF77982.1"/>
    <property type="molecule type" value="Genomic_DNA"/>
</dbReference>
<name>M1P8L9_DESSD</name>
<protein>
    <submittedName>
        <fullName evidence="3">TRAP-type C4-dicarboxylate transport system, periplasmic component</fullName>
    </submittedName>
</protein>
<dbReference type="PATRIC" id="fig|1167006.5.peg.1568"/>
<dbReference type="OrthoDB" id="9794826at2"/>
<dbReference type="STRING" id="1167006.UWK_01422"/>
<dbReference type="InterPro" id="IPR018389">
    <property type="entry name" value="DctP_fam"/>
</dbReference>
<dbReference type="HOGENOM" id="CLU_036176_6_0_7"/>
<evidence type="ECO:0000256" key="2">
    <source>
        <dbReference type="SAM" id="SignalP"/>
    </source>
</evidence>
<dbReference type="RefSeq" id="WP_015403673.1">
    <property type="nucleotide sequence ID" value="NC_020304.1"/>
</dbReference>
<dbReference type="Proteomes" id="UP000011721">
    <property type="component" value="Chromosome"/>
</dbReference>
<dbReference type="AlphaFoldDB" id="M1P8L9"/>
<feature type="chain" id="PRO_5004016124" evidence="2">
    <location>
        <begin position="27"/>
        <end position="340"/>
    </location>
</feature>
<dbReference type="PANTHER" id="PTHR33376:SF4">
    <property type="entry name" value="SIALIC ACID-BINDING PERIPLASMIC PROTEIN SIAP"/>
    <property type="match status" value="1"/>
</dbReference>
<evidence type="ECO:0000313" key="3">
    <source>
        <dbReference type="EMBL" id="AGF77982.1"/>
    </source>
</evidence>
<gene>
    <name evidence="3" type="ordered locus">UWK_01422</name>
</gene>
<keyword evidence="1 2" id="KW-0732">Signal</keyword>
<sequence length="340" mass="38331">MYQLKRAIQILIPFLMALCFCTQLQASTKYLFKVASIAPEGSIWTKRFRDFAAEVNEQSNGEVAFKVYSGGIMGDDQAMYRKLRVGQLNGGGFTMTGIGNVVPDYRIMGVPFFFRSYEEVDYVQQGLMPLFQKAFNKEALELIAMTEVGFVYSMSTTPVSTLSGLKKSKVWAPEDDPVSATFLQTLDITPLPLSIPDVLTSLQTGMVETVFNSLYGNIVLQWFTKTKYISDIPFGYAYGAILLDRKKFSRLPESYQVMIRETAGKHFGMLIADTRKSNLESRQVLVDNGVAFIPPEPADVLVLNDKHDETVRRLQGTAFSEEIYQAAVKLLNEYRNRQDK</sequence>